<gene>
    <name evidence="1" type="ORF">GON26_20480</name>
</gene>
<reference evidence="1 2" key="1">
    <citation type="submission" date="2019-12" db="EMBL/GenBank/DDBJ databases">
        <authorList>
            <person name="Kim Y.S."/>
        </authorList>
    </citation>
    <scope>NUCLEOTIDE SEQUENCE [LARGE SCALE GENOMIC DNA]</scope>
    <source>
        <strain evidence="1 2">GA093</strain>
    </source>
</reference>
<accession>A0A6I4NW92</accession>
<dbReference type="Proteomes" id="UP000471501">
    <property type="component" value="Unassembled WGS sequence"/>
</dbReference>
<evidence type="ECO:0008006" key="3">
    <source>
        <dbReference type="Google" id="ProtNLM"/>
    </source>
</evidence>
<protein>
    <recommendedName>
        <fullName evidence="3">Four helix bundle protein</fullName>
    </recommendedName>
</protein>
<sequence>MKITLKLSPQQLSTLVYSFQVLASLFSNDSRALKVSQSILDKVRLKCNKKHLEFQENYKVFPGRKKISFTLEFHEAHYLEEFISIVIQQPQSDYDRNILRYIQTRLDQKLT</sequence>
<dbReference type="AlphaFoldDB" id="A0A6I4NW92"/>
<evidence type="ECO:0000313" key="2">
    <source>
        <dbReference type="Proteomes" id="UP000471501"/>
    </source>
</evidence>
<organism evidence="1 2">
    <name type="scientific">Flavobacterium hydrocarbonoxydans</name>
    <dbReference type="NCBI Taxonomy" id="2683249"/>
    <lineage>
        <taxon>Bacteria</taxon>
        <taxon>Pseudomonadati</taxon>
        <taxon>Bacteroidota</taxon>
        <taxon>Flavobacteriia</taxon>
        <taxon>Flavobacteriales</taxon>
        <taxon>Flavobacteriaceae</taxon>
        <taxon>Flavobacterium</taxon>
    </lineage>
</organism>
<evidence type="ECO:0000313" key="1">
    <source>
        <dbReference type="EMBL" id="MWB96745.1"/>
    </source>
</evidence>
<dbReference type="EMBL" id="WSTB01000018">
    <property type="protein sequence ID" value="MWB96745.1"/>
    <property type="molecule type" value="Genomic_DNA"/>
</dbReference>
<keyword evidence="2" id="KW-1185">Reference proteome</keyword>
<proteinExistence type="predicted"/>
<name>A0A6I4NW92_9FLAO</name>
<dbReference type="RefSeq" id="WP_160376632.1">
    <property type="nucleotide sequence ID" value="NZ_WSTB01000018.1"/>
</dbReference>
<comment type="caution">
    <text evidence="1">The sequence shown here is derived from an EMBL/GenBank/DDBJ whole genome shotgun (WGS) entry which is preliminary data.</text>
</comment>